<proteinExistence type="predicted"/>
<comment type="caution">
    <text evidence="1">The sequence shown here is derived from an EMBL/GenBank/DDBJ whole genome shotgun (WGS) entry which is preliminary data.</text>
</comment>
<name>A0A9P5PDP7_9AGAR</name>
<evidence type="ECO:0000313" key="2">
    <source>
        <dbReference type="Proteomes" id="UP000772434"/>
    </source>
</evidence>
<evidence type="ECO:0000313" key="1">
    <source>
        <dbReference type="EMBL" id="KAF9060275.1"/>
    </source>
</evidence>
<dbReference type="EMBL" id="JADNRY010000251">
    <property type="protein sequence ID" value="KAF9060275.1"/>
    <property type="molecule type" value="Genomic_DNA"/>
</dbReference>
<gene>
    <name evidence="1" type="ORF">BDP27DRAFT_430043</name>
</gene>
<reference evidence="1" key="1">
    <citation type="submission" date="2020-11" db="EMBL/GenBank/DDBJ databases">
        <authorList>
            <consortium name="DOE Joint Genome Institute"/>
            <person name="Ahrendt S."/>
            <person name="Riley R."/>
            <person name="Andreopoulos W."/>
            <person name="Labutti K."/>
            <person name="Pangilinan J."/>
            <person name="Ruiz-Duenas F.J."/>
            <person name="Barrasa J.M."/>
            <person name="Sanchez-Garcia M."/>
            <person name="Camarero S."/>
            <person name="Miyauchi S."/>
            <person name="Serrano A."/>
            <person name="Linde D."/>
            <person name="Babiker R."/>
            <person name="Drula E."/>
            <person name="Ayuso-Fernandez I."/>
            <person name="Pacheco R."/>
            <person name="Padilla G."/>
            <person name="Ferreira P."/>
            <person name="Barriuso J."/>
            <person name="Kellner H."/>
            <person name="Castanera R."/>
            <person name="Alfaro M."/>
            <person name="Ramirez L."/>
            <person name="Pisabarro A.G."/>
            <person name="Kuo A."/>
            <person name="Tritt A."/>
            <person name="Lipzen A."/>
            <person name="He G."/>
            <person name="Yan M."/>
            <person name="Ng V."/>
            <person name="Cullen D."/>
            <person name="Martin F."/>
            <person name="Rosso M.-N."/>
            <person name="Henrissat B."/>
            <person name="Hibbett D."/>
            <person name="Martinez A.T."/>
            <person name="Grigoriev I.V."/>
        </authorList>
    </citation>
    <scope>NUCLEOTIDE SEQUENCE</scope>
    <source>
        <strain evidence="1">AH 40177</strain>
    </source>
</reference>
<organism evidence="1 2">
    <name type="scientific">Rhodocollybia butyracea</name>
    <dbReference type="NCBI Taxonomy" id="206335"/>
    <lineage>
        <taxon>Eukaryota</taxon>
        <taxon>Fungi</taxon>
        <taxon>Dikarya</taxon>
        <taxon>Basidiomycota</taxon>
        <taxon>Agaricomycotina</taxon>
        <taxon>Agaricomycetes</taxon>
        <taxon>Agaricomycetidae</taxon>
        <taxon>Agaricales</taxon>
        <taxon>Marasmiineae</taxon>
        <taxon>Omphalotaceae</taxon>
        <taxon>Rhodocollybia</taxon>
    </lineage>
</organism>
<accession>A0A9P5PDP7</accession>
<sequence length="113" mass="11621">MCARSLSSTAGLVAITLHAHSSSTVGLGAITLHVHSSSIPGLGAINAWPRRPHICSGCMRGLGGITHCVCISTFIADCSQSSLSSTPSLGVITHHLCRVCTSRLVPSFALVNV</sequence>
<dbReference type="AlphaFoldDB" id="A0A9P5PDP7"/>
<protein>
    <submittedName>
        <fullName evidence="1">Uncharacterized protein</fullName>
    </submittedName>
</protein>
<keyword evidence="2" id="KW-1185">Reference proteome</keyword>
<dbReference type="Proteomes" id="UP000772434">
    <property type="component" value="Unassembled WGS sequence"/>
</dbReference>